<dbReference type="InterPro" id="IPR032466">
    <property type="entry name" value="Metal_Hydrolase"/>
</dbReference>
<keyword evidence="5" id="KW-1185">Reference proteome</keyword>
<feature type="signal peptide" evidence="2">
    <location>
        <begin position="1"/>
        <end position="28"/>
    </location>
</feature>
<dbReference type="Gene3D" id="1.20.58.520">
    <property type="entry name" value="Amidohydrolase"/>
    <property type="match status" value="1"/>
</dbReference>
<dbReference type="AlphaFoldDB" id="A0A514BSG8"/>
<feature type="domain" description="Amidohydrolase-related" evidence="3">
    <location>
        <begin position="395"/>
        <end position="456"/>
    </location>
</feature>
<keyword evidence="4" id="KW-0378">Hydrolase</keyword>
<feature type="compositionally biased region" description="Low complexity" evidence="1">
    <location>
        <begin position="500"/>
        <end position="510"/>
    </location>
</feature>
<accession>A0A514BSG8</accession>
<dbReference type="PANTHER" id="PTHR43135">
    <property type="entry name" value="ALPHA-D-RIBOSE 1-METHYLPHOSPHONATE 5-TRIPHOSPHATE DIPHOSPHATASE"/>
    <property type="match status" value="1"/>
</dbReference>
<evidence type="ECO:0000313" key="5">
    <source>
        <dbReference type="Proteomes" id="UP000317199"/>
    </source>
</evidence>
<name>A0A514BSG8_9GAMM</name>
<dbReference type="Gene3D" id="3.40.50.10910">
    <property type="entry name" value="Amidohydrolase"/>
    <property type="match status" value="1"/>
</dbReference>
<dbReference type="InterPro" id="IPR011059">
    <property type="entry name" value="Metal-dep_hydrolase_composite"/>
</dbReference>
<dbReference type="InterPro" id="IPR051781">
    <property type="entry name" value="Metallo-dep_Hydrolase"/>
</dbReference>
<dbReference type="Pfam" id="PF01979">
    <property type="entry name" value="Amidohydro_1"/>
    <property type="match status" value="1"/>
</dbReference>
<feature type="chain" id="PRO_5022224288" evidence="2">
    <location>
        <begin position="29"/>
        <end position="561"/>
    </location>
</feature>
<keyword evidence="2" id="KW-0732">Signal</keyword>
<evidence type="ECO:0000313" key="4">
    <source>
        <dbReference type="EMBL" id="QDH70317.1"/>
    </source>
</evidence>
<proteinExistence type="predicted"/>
<reference evidence="4 5" key="1">
    <citation type="submission" date="2019-06" db="EMBL/GenBank/DDBJ databases">
        <title>Lysobacter alkalisoli sp. nov. isolated from saline-alkali soil.</title>
        <authorList>
            <person name="Sun J.-Q."/>
            <person name="Xu L."/>
        </authorList>
    </citation>
    <scope>NUCLEOTIDE SEQUENCE [LARGE SCALE GENOMIC DNA]</scope>
    <source>
        <strain evidence="4 5">SJ-36</strain>
    </source>
</reference>
<dbReference type="KEGG" id="lyj:FKV23_09610"/>
<protein>
    <submittedName>
        <fullName evidence="4">Amidohydrolase family protein</fullName>
    </submittedName>
</protein>
<feature type="region of interest" description="Disordered" evidence="1">
    <location>
        <begin position="473"/>
        <end position="522"/>
    </location>
</feature>
<dbReference type="SUPFAM" id="SSF51556">
    <property type="entry name" value="Metallo-dependent hydrolases"/>
    <property type="match status" value="1"/>
</dbReference>
<dbReference type="EMBL" id="CP041242">
    <property type="protein sequence ID" value="QDH70317.1"/>
    <property type="molecule type" value="Genomic_DNA"/>
</dbReference>
<gene>
    <name evidence="4" type="ORF">FKV23_09610</name>
</gene>
<dbReference type="GO" id="GO:0016810">
    <property type="term" value="F:hydrolase activity, acting on carbon-nitrogen (but not peptide) bonds"/>
    <property type="evidence" value="ECO:0007669"/>
    <property type="project" value="InterPro"/>
</dbReference>
<organism evidence="4 5">
    <name type="scientific">Marilutibacter alkalisoli</name>
    <dbReference type="NCBI Taxonomy" id="2591633"/>
    <lineage>
        <taxon>Bacteria</taxon>
        <taxon>Pseudomonadati</taxon>
        <taxon>Pseudomonadota</taxon>
        <taxon>Gammaproteobacteria</taxon>
        <taxon>Lysobacterales</taxon>
        <taxon>Lysobacteraceae</taxon>
        <taxon>Marilutibacter</taxon>
    </lineage>
</organism>
<dbReference type="PANTHER" id="PTHR43135:SF3">
    <property type="entry name" value="ALPHA-D-RIBOSE 1-METHYLPHOSPHONATE 5-TRIPHOSPHATE DIPHOSPHATASE"/>
    <property type="match status" value="1"/>
</dbReference>
<dbReference type="OrthoDB" id="9807210at2"/>
<evidence type="ECO:0000256" key="1">
    <source>
        <dbReference type="SAM" id="MobiDB-lite"/>
    </source>
</evidence>
<evidence type="ECO:0000259" key="3">
    <source>
        <dbReference type="Pfam" id="PF01979"/>
    </source>
</evidence>
<dbReference type="Gene3D" id="2.30.40.10">
    <property type="entry name" value="Urease, subunit C, domain 1"/>
    <property type="match status" value="1"/>
</dbReference>
<dbReference type="Proteomes" id="UP000317199">
    <property type="component" value="Chromosome"/>
</dbReference>
<evidence type="ECO:0000256" key="2">
    <source>
        <dbReference type="SAM" id="SignalP"/>
    </source>
</evidence>
<sequence length="561" mass="58002">MKIPPIATAIVMSLLLAVCVGLRGNAHAASAANEPSADPSPIAFGHPLVALVGVLLIDGTGRQAVPDQTVVIGDGRIIAVGDSATTPVPASAHRLDLPGHTVIPGIVGMHNHTHMPGVPLMAYTAPRLYLASGVTTIATAGSADADGEIALAAAVAAGTVPGPRIFPSAPYLTGPGGNAPMFKPSSPEETRAFVSEWAGRGATWIKLYRHVQPEIAAAAIDQAHALGLKVAGHVCSLTFAEAARMGIDSLEHGLLAATDFVEDKRPGDCVSNRASLSGLEMDGDEVAGLIAVLVREKVTLTSTLAIGETHFPHRPQADGRTLAAMSPELIDAYRARQAHLRESHDGPYQPALFSKMLAFEKMFVAAGGRLVAGPDTGRHVLPGFGDQRNLELLVEAGFDVPGAIRIMTANGAEVLGIADQVGTVQPGLQADLVILAGDLVHEPAAIERPTLVFKRGTAFDPAPCSIGCAGGLAGASASRPDRGSPTLPKRQQSLRPAPAPACSQSQAFPPESRQSKMELAAGEAHPATVLPVQNELLSLTAWMPRPTASGTPAMTRLPSMV</sequence>
<dbReference type="InterPro" id="IPR006680">
    <property type="entry name" value="Amidohydro-rel"/>
</dbReference>
<dbReference type="Gene3D" id="3.30.110.90">
    <property type="entry name" value="Amidohydrolase"/>
    <property type="match status" value="1"/>
</dbReference>
<dbReference type="SUPFAM" id="SSF51338">
    <property type="entry name" value="Composite domain of metallo-dependent hydrolases"/>
    <property type="match status" value="1"/>
</dbReference>